<evidence type="ECO:0000313" key="3">
    <source>
        <dbReference type="Proteomes" id="UP000222542"/>
    </source>
</evidence>
<evidence type="ECO:0000313" key="2">
    <source>
        <dbReference type="EMBL" id="PHT90926.1"/>
    </source>
</evidence>
<dbReference type="PANTHER" id="PTHR46354">
    <property type="entry name" value="DOG1 DOMAIN-CONTAINING PROTEIN"/>
    <property type="match status" value="1"/>
</dbReference>
<reference evidence="2 3" key="1">
    <citation type="journal article" date="2014" name="Nat. Genet.">
        <title>Genome sequence of the hot pepper provides insights into the evolution of pungency in Capsicum species.</title>
        <authorList>
            <person name="Kim S."/>
            <person name="Park M."/>
            <person name="Yeom S.I."/>
            <person name="Kim Y.M."/>
            <person name="Lee J.M."/>
            <person name="Lee H.A."/>
            <person name="Seo E."/>
            <person name="Choi J."/>
            <person name="Cheong K."/>
            <person name="Kim K.T."/>
            <person name="Jung K."/>
            <person name="Lee G.W."/>
            <person name="Oh S.K."/>
            <person name="Bae C."/>
            <person name="Kim S.B."/>
            <person name="Lee H.Y."/>
            <person name="Kim S.Y."/>
            <person name="Kim M.S."/>
            <person name="Kang B.C."/>
            <person name="Jo Y.D."/>
            <person name="Yang H.B."/>
            <person name="Jeong H.J."/>
            <person name="Kang W.H."/>
            <person name="Kwon J.K."/>
            <person name="Shin C."/>
            <person name="Lim J.Y."/>
            <person name="Park J.H."/>
            <person name="Huh J.H."/>
            <person name="Kim J.S."/>
            <person name="Kim B.D."/>
            <person name="Cohen O."/>
            <person name="Paran I."/>
            <person name="Suh M.C."/>
            <person name="Lee S.B."/>
            <person name="Kim Y.K."/>
            <person name="Shin Y."/>
            <person name="Noh S.J."/>
            <person name="Park J."/>
            <person name="Seo Y.S."/>
            <person name="Kwon S.Y."/>
            <person name="Kim H.A."/>
            <person name="Park J.M."/>
            <person name="Kim H.J."/>
            <person name="Choi S.B."/>
            <person name="Bosland P.W."/>
            <person name="Reeves G."/>
            <person name="Jo S.H."/>
            <person name="Lee B.W."/>
            <person name="Cho H.T."/>
            <person name="Choi H.S."/>
            <person name="Lee M.S."/>
            <person name="Yu Y."/>
            <person name="Do Choi Y."/>
            <person name="Park B.S."/>
            <person name="van Deynze A."/>
            <person name="Ashrafi H."/>
            <person name="Hill T."/>
            <person name="Kim W.T."/>
            <person name="Pai H.S."/>
            <person name="Ahn H.K."/>
            <person name="Yeam I."/>
            <person name="Giovannoni J.J."/>
            <person name="Rose J.K."/>
            <person name="Sorensen I."/>
            <person name="Lee S.J."/>
            <person name="Kim R.W."/>
            <person name="Choi I.Y."/>
            <person name="Choi B.S."/>
            <person name="Lim J.S."/>
            <person name="Lee Y.H."/>
            <person name="Choi D."/>
        </authorList>
    </citation>
    <scope>NUCLEOTIDE SEQUENCE [LARGE SCALE GENOMIC DNA]</scope>
    <source>
        <strain evidence="3">cv. CM334</strain>
    </source>
</reference>
<dbReference type="GO" id="GO:0006351">
    <property type="term" value="P:DNA-templated transcription"/>
    <property type="evidence" value="ECO:0007669"/>
    <property type="project" value="InterPro"/>
</dbReference>
<gene>
    <name evidence="2" type="ORF">T459_06039</name>
</gene>
<reference evidence="2 3" key="2">
    <citation type="journal article" date="2017" name="Genome Biol.">
        <title>New reference genome sequences of hot pepper reveal the massive evolution of plant disease-resistance genes by retroduplication.</title>
        <authorList>
            <person name="Kim S."/>
            <person name="Park J."/>
            <person name="Yeom S.I."/>
            <person name="Kim Y.M."/>
            <person name="Seo E."/>
            <person name="Kim K.T."/>
            <person name="Kim M.S."/>
            <person name="Lee J.M."/>
            <person name="Cheong K."/>
            <person name="Shin H.S."/>
            <person name="Kim S.B."/>
            <person name="Han K."/>
            <person name="Lee J."/>
            <person name="Park M."/>
            <person name="Lee H.A."/>
            <person name="Lee H.Y."/>
            <person name="Lee Y."/>
            <person name="Oh S."/>
            <person name="Lee J.H."/>
            <person name="Choi E."/>
            <person name="Choi E."/>
            <person name="Lee S.E."/>
            <person name="Jeon J."/>
            <person name="Kim H."/>
            <person name="Choi G."/>
            <person name="Song H."/>
            <person name="Lee J."/>
            <person name="Lee S.C."/>
            <person name="Kwon J.K."/>
            <person name="Lee H.Y."/>
            <person name="Koo N."/>
            <person name="Hong Y."/>
            <person name="Kim R.W."/>
            <person name="Kang W.H."/>
            <person name="Huh J.H."/>
            <person name="Kang B.C."/>
            <person name="Yang T.J."/>
            <person name="Lee Y.H."/>
            <person name="Bennetzen J.L."/>
            <person name="Choi D."/>
        </authorList>
    </citation>
    <scope>NUCLEOTIDE SEQUENCE [LARGE SCALE GENOMIC DNA]</scope>
    <source>
        <strain evidence="3">cv. CM334</strain>
    </source>
</reference>
<dbReference type="PANTHER" id="PTHR46354:SF13">
    <property type="entry name" value="PROTEIN DOG1-LIKE 4"/>
    <property type="match status" value="1"/>
</dbReference>
<dbReference type="Proteomes" id="UP000222542">
    <property type="component" value="Unassembled WGS sequence"/>
</dbReference>
<dbReference type="Gramene" id="PHT90926">
    <property type="protein sequence ID" value="PHT90926"/>
    <property type="gene ID" value="T459_06039"/>
</dbReference>
<dbReference type="InterPro" id="IPR025422">
    <property type="entry name" value="TGA_domain"/>
</dbReference>
<comment type="caution">
    <text evidence="2">The sequence shown here is derived from an EMBL/GenBank/DDBJ whole genome shotgun (WGS) entry which is preliminary data.</text>
</comment>
<dbReference type="PROSITE" id="PS51806">
    <property type="entry name" value="DOG1"/>
    <property type="match status" value="1"/>
</dbReference>
<proteinExistence type="predicted"/>
<dbReference type="InterPro" id="IPR051886">
    <property type="entry name" value="Seed_Dev/Stress_Resp_Reg"/>
</dbReference>
<keyword evidence="3" id="KW-1185">Reference proteome</keyword>
<dbReference type="Pfam" id="PF14144">
    <property type="entry name" value="DOG1"/>
    <property type="match status" value="1"/>
</dbReference>
<organism evidence="2 3">
    <name type="scientific">Capsicum annuum</name>
    <name type="common">Capsicum pepper</name>
    <dbReference type="NCBI Taxonomy" id="4072"/>
    <lineage>
        <taxon>Eukaryota</taxon>
        <taxon>Viridiplantae</taxon>
        <taxon>Streptophyta</taxon>
        <taxon>Embryophyta</taxon>
        <taxon>Tracheophyta</taxon>
        <taxon>Spermatophyta</taxon>
        <taxon>Magnoliopsida</taxon>
        <taxon>eudicotyledons</taxon>
        <taxon>Gunneridae</taxon>
        <taxon>Pentapetalae</taxon>
        <taxon>asterids</taxon>
        <taxon>lamiids</taxon>
        <taxon>Solanales</taxon>
        <taxon>Solanaceae</taxon>
        <taxon>Solanoideae</taxon>
        <taxon>Capsiceae</taxon>
        <taxon>Capsicum</taxon>
    </lineage>
</organism>
<dbReference type="GO" id="GO:0043565">
    <property type="term" value="F:sequence-specific DNA binding"/>
    <property type="evidence" value="ECO:0007669"/>
    <property type="project" value="InterPro"/>
</dbReference>
<dbReference type="STRING" id="4072.A0A2G3A9J9"/>
<dbReference type="AlphaFoldDB" id="A0A2G3A9J9"/>
<dbReference type="EMBL" id="AYRZ02000002">
    <property type="protein sequence ID" value="PHT90926.1"/>
    <property type="molecule type" value="Genomic_DNA"/>
</dbReference>
<name>A0A2G3A9J9_CAPAN</name>
<protein>
    <recommendedName>
        <fullName evidence="1">DOG1 domain-containing protein</fullName>
    </recommendedName>
</protein>
<dbReference type="OMA" id="CPPWFTS"/>
<accession>A0A2G3A9J9</accession>
<sequence length="282" mass="32461">MPPAGGSTFRSSHDDMNSFEVFLEDWMIRQEQILEELLLVAQDMASNIVESQEVNSTVVMRDLISRVLAHYQEYYEEKSRMTHRNVFQAFSPPWFTQLERTFLWIAGFKPGLAFTLRLAWLLKKRVLLTLRMSINIGVLVYYFQQVTESVNDLSENQVQMMNLVREETKVEEKRLMEELAKIQESVTGFQFVGVAGRTGVQLLNTGNIEAEMDELKTAMEIVVMDADRLRTGTANRVVGLLNPLQSLRFLTSAAQLQLMMRRLGKQKEAESQQNNNNNNNEV</sequence>
<feature type="domain" description="DOG1" evidence="1">
    <location>
        <begin position="16"/>
        <end position="270"/>
    </location>
</feature>
<evidence type="ECO:0000259" key="1">
    <source>
        <dbReference type="PROSITE" id="PS51806"/>
    </source>
</evidence>